<reference evidence="2" key="2">
    <citation type="journal article" date="2022" name="Microbiol. Resour. Announc.">
        <title>Metagenome Sequencing to Explore Phylogenomics of Terrestrial Cyanobacteria.</title>
        <authorList>
            <person name="Ward R.D."/>
            <person name="Stajich J.E."/>
            <person name="Johansen J.R."/>
            <person name="Huntemann M."/>
            <person name="Clum A."/>
            <person name="Foster B."/>
            <person name="Foster B."/>
            <person name="Roux S."/>
            <person name="Palaniappan K."/>
            <person name="Varghese N."/>
            <person name="Mukherjee S."/>
            <person name="Reddy T.B.K."/>
            <person name="Daum C."/>
            <person name="Copeland A."/>
            <person name="Chen I.A."/>
            <person name="Ivanova N.N."/>
            <person name="Kyrpides N.C."/>
            <person name="Shapiro N."/>
            <person name="Eloe-Fadrosh E.A."/>
            <person name="Pietrasiak N."/>
        </authorList>
    </citation>
    <scope>NUCLEOTIDE SEQUENCE</scope>
    <source>
        <strain evidence="2">GSE-TBD4-15B</strain>
    </source>
</reference>
<dbReference type="AlphaFoldDB" id="A0A951U6R9"/>
<dbReference type="InterPro" id="IPR054235">
    <property type="entry name" value="DUF6962"/>
</dbReference>
<dbReference type="Pfam" id="PF22285">
    <property type="entry name" value="DUF6962"/>
    <property type="match status" value="1"/>
</dbReference>
<evidence type="ECO:0000313" key="2">
    <source>
        <dbReference type="EMBL" id="MBW4467940.1"/>
    </source>
</evidence>
<name>A0A951U6R9_9CYAN</name>
<sequence>MSEPITTLTDYALAGVACIFAGFLLRIGWLKRQVSVGCWGMAFGFVALAAALGGTCHGFSAQLGALGYDLWRAMIYSLSWASLMLLSGSVIGSSVRPYRNWLLLAALIKTLWLWGSSPHFEAAALDYMISLGIALLLQAWRPAAASPWLASGILTSGLALILLHGQPSVGGLTGADLYHLVQLIGLGLLYQGAKRLRDR</sequence>
<reference evidence="2" key="1">
    <citation type="submission" date="2021-05" db="EMBL/GenBank/DDBJ databases">
        <authorList>
            <person name="Pietrasiak N."/>
            <person name="Ward R."/>
            <person name="Stajich J.E."/>
            <person name="Kurbessoian T."/>
        </authorList>
    </citation>
    <scope>NUCLEOTIDE SEQUENCE</scope>
    <source>
        <strain evidence="2">GSE-TBD4-15B</strain>
    </source>
</reference>
<evidence type="ECO:0000313" key="3">
    <source>
        <dbReference type="Proteomes" id="UP000707356"/>
    </source>
</evidence>
<dbReference type="Proteomes" id="UP000707356">
    <property type="component" value="Unassembled WGS sequence"/>
</dbReference>
<keyword evidence="1" id="KW-0812">Transmembrane</keyword>
<keyword evidence="1" id="KW-0472">Membrane</keyword>
<accession>A0A951U6R9</accession>
<organism evidence="2 3">
    <name type="scientific">Pegethrix bostrychoides GSE-TBD4-15B</name>
    <dbReference type="NCBI Taxonomy" id="2839662"/>
    <lineage>
        <taxon>Bacteria</taxon>
        <taxon>Bacillati</taxon>
        <taxon>Cyanobacteriota</taxon>
        <taxon>Cyanophyceae</taxon>
        <taxon>Oculatellales</taxon>
        <taxon>Oculatellaceae</taxon>
        <taxon>Pegethrix</taxon>
    </lineage>
</organism>
<comment type="caution">
    <text evidence="2">The sequence shown here is derived from an EMBL/GenBank/DDBJ whole genome shotgun (WGS) entry which is preliminary data.</text>
</comment>
<proteinExistence type="predicted"/>
<evidence type="ECO:0000256" key="1">
    <source>
        <dbReference type="SAM" id="Phobius"/>
    </source>
</evidence>
<gene>
    <name evidence="2" type="ORF">KME07_21145</name>
</gene>
<keyword evidence="1" id="KW-1133">Transmembrane helix</keyword>
<feature type="transmembrane region" description="Helical" evidence="1">
    <location>
        <begin position="73"/>
        <end position="91"/>
    </location>
</feature>
<dbReference type="EMBL" id="JAHHHV010000082">
    <property type="protein sequence ID" value="MBW4467940.1"/>
    <property type="molecule type" value="Genomic_DNA"/>
</dbReference>
<protein>
    <submittedName>
        <fullName evidence="2">Uncharacterized protein</fullName>
    </submittedName>
</protein>
<feature type="transmembrane region" description="Helical" evidence="1">
    <location>
        <begin position="12"/>
        <end position="29"/>
    </location>
</feature>
<feature type="transmembrane region" description="Helical" evidence="1">
    <location>
        <begin position="36"/>
        <end position="61"/>
    </location>
</feature>